<evidence type="ECO:0000259" key="10">
    <source>
        <dbReference type="PROSITE" id="PS51171"/>
    </source>
</evidence>
<dbReference type="InterPro" id="IPR002912">
    <property type="entry name" value="ACT_dom"/>
</dbReference>
<evidence type="ECO:0000256" key="7">
    <source>
        <dbReference type="ARBA" id="ARBA00023239"/>
    </source>
</evidence>
<dbReference type="Gene3D" id="3.40.190.10">
    <property type="entry name" value="Periplasmic binding protein-like II"/>
    <property type="match status" value="2"/>
</dbReference>
<dbReference type="Pfam" id="PF00800">
    <property type="entry name" value="PDT"/>
    <property type="match status" value="1"/>
</dbReference>
<dbReference type="GO" id="GO:0005737">
    <property type="term" value="C:cytoplasm"/>
    <property type="evidence" value="ECO:0007669"/>
    <property type="project" value="TreeGrafter"/>
</dbReference>
<dbReference type="Gene3D" id="3.30.70.260">
    <property type="match status" value="1"/>
</dbReference>
<dbReference type="Proteomes" id="UP000287239">
    <property type="component" value="Unassembled WGS sequence"/>
</dbReference>
<evidence type="ECO:0000313" key="13">
    <source>
        <dbReference type="Proteomes" id="UP000287239"/>
    </source>
</evidence>
<evidence type="ECO:0000256" key="6">
    <source>
        <dbReference type="ARBA" id="ARBA00023222"/>
    </source>
</evidence>
<feature type="site" description="Essential for prephenate dehydratase activity" evidence="9">
    <location>
        <position position="175"/>
    </location>
</feature>
<feature type="domain" description="ACT" evidence="11">
    <location>
        <begin position="198"/>
        <end position="277"/>
    </location>
</feature>
<comment type="caution">
    <text evidence="12">The sequence shown here is derived from an EMBL/GenBank/DDBJ whole genome shotgun (WGS) entry which is preliminary data.</text>
</comment>
<accession>A0A429ZFM3</accession>
<name>A0A429ZFM3_9ENTE</name>
<keyword evidence="6" id="KW-0584">Phenylalanine biosynthesis</keyword>
<gene>
    <name evidence="12" type="ORF">CBF35_12875</name>
</gene>
<dbReference type="PROSITE" id="PS51171">
    <property type="entry name" value="PREPHENATE_DEHYDR_3"/>
    <property type="match status" value="1"/>
</dbReference>
<dbReference type="PANTHER" id="PTHR21022">
    <property type="entry name" value="PREPHENATE DEHYDRATASE P PROTEIN"/>
    <property type="match status" value="1"/>
</dbReference>
<dbReference type="PIRSF" id="PIRSF001500">
    <property type="entry name" value="Chor_mut_pdt_Ppr"/>
    <property type="match status" value="1"/>
</dbReference>
<comment type="pathway">
    <text evidence="1">Amino-acid biosynthesis; L-phenylalanine biosynthesis; phenylpyruvate from prephenate: step 1/1.</text>
</comment>
<evidence type="ECO:0000259" key="11">
    <source>
        <dbReference type="PROSITE" id="PS51671"/>
    </source>
</evidence>
<dbReference type="PANTHER" id="PTHR21022:SF19">
    <property type="entry name" value="PREPHENATE DEHYDRATASE-RELATED"/>
    <property type="match status" value="1"/>
</dbReference>
<dbReference type="SUPFAM" id="SSF53850">
    <property type="entry name" value="Periplasmic binding protein-like II"/>
    <property type="match status" value="1"/>
</dbReference>
<evidence type="ECO:0000256" key="5">
    <source>
        <dbReference type="ARBA" id="ARBA00023141"/>
    </source>
</evidence>
<evidence type="ECO:0000256" key="9">
    <source>
        <dbReference type="PIRSR" id="PIRSR001500-2"/>
    </source>
</evidence>
<protein>
    <recommendedName>
        <fullName evidence="3">Prephenate dehydratase</fullName>
        <ecNumber evidence="2">4.2.1.51</ecNumber>
    </recommendedName>
</protein>
<dbReference type="CDD" id="cd04905">
    <property type="entry name" value="ACT_CM-PDT"/>
    <property type="match status" value="1"/>
</dbReference>
<evidence type="ECO:0000313" key="12">
    <source>
        <dbReference type="EMBL" id="RST92480.1"/>
    </source>
</evidence>
<evidence type="ECO:0000256" key="1">
    <source>
        <dbReference type="ARBA" id="ARBA00004741"/>
    </source>
</evidence>
<dbReference type="UniPathway" id="UPA00121">
    <property type="reaction ID" value="UER00345"/>
</dbReference>
<evidence type="ECO:0000256" key="3">
    <source>
        <dbReference type="ARBA" id="ARBA00021872"/>
    </source>
</evidence>
<dbReference type="EMBL" id="NGJU01000022">
    <property type="protein sequence ID" value="RST92480.1"/>
    <property type="molecule type" value="Genomic_DNA"/>
</dbReference>
<keyword evidence="13" id="KW-1185">Reference proteome</keyword>
<dbReference type="RefSeq" id="WP_126781766.1">
    <property type="nucleotide sequence ID" value="NZ_NGJU01000022.1"/>
</dbReference>
<reference evidence="12 13" key="1">
    <citation type="submission" date="2017-05" db="EMBL/GenBank/DDBJ databases">
        <title>Vagococcus spp. assemblies.</title>
        <authorList>
            <person name="Gulvik C.A."/>
        </authorList>
    </citation>
    <scope>NUCLEOTIDE SEQUENCE [LARGE SCALE GENOMIC DNA]</scope>
    <source>
        <strain evidence="12 13">NCFB 2777</strain>
    </source>
</reference>
<dbReference type="NCBIfam" id="NF008865">
    <property type="entry name" value="PRK11898.1"/>
    <property type="match status" value="1"/>
</dbReference>
<dbReference type="PROSITE" id="PS51671">
    <property type="entry name" value="ACT"/>
    <property type="match status" value="1"/>
</dbReference>
<dbReference type="OrthoDB" id="9802281at2"/>
<keyword evidence="5" id="KW-0057">Aromatic amino acid biosynthesis</keyword>
<keyword evidence="4" id="KW-0028">Amino-acid biosynthesis</keyword>
<comment type="catalytic activity">
    <reaction evidence="8">
        <text>prephenate + H(+) = 3-phenylpyruvate + CO2 + H2O</text>
        <dbReference type="Rhea" id="RHEA:21648"/>
        <dbReference type="ChEBI" id="CHEBI:15377"/>
        <dbReference type="ChEBI" id="CHEBI:15378"/>
        <dbReference type="ChEBI" id="CHEBI:16526"/>
        <dbReference type="ChEBI" id="CHEBI:18005"/>
        <dbReference type="ChEBI" id="CHEBI:29934"/>
        <dbReference type="EC" id="4.2.1.51"/>
    </reaction>
</comment>
<evidence type="ECO:0000256" key="4">
    <source>
        <dbReference type="ARBA" id="ARBA00022605"/>
    </source>
</evidence>
<evidence type="ECO:0000256" key="8">
    <source>
        <dbReference type="ARBA" id="ARBA00047848"/>
    </source>
</evidence>
<organism evidence="12 13">
    <name type="scientific">Vagococcus salmoninarum</name>
    <dbReference type="NCBI Taxonomy" id="2739"/>
    <lineage>
        <taxon>Bacteria</taxon>
        <taxon>Bacillati</taxon>
        <taxon>Bacillota</taxon>
        <taxon>Bacilli</taxon>
        <taxon>Lactobacillales</taxon>
        <taxon>Enterococcaceae</taxon>
        <taxon>Vagococcus</taxon>
    </lineage>
</organism>
<dbReference type="GO" id="GO:0004664">
    <property type="term" value="F:prephenate dehydratase activity"/>
    <property type="evidence" value="ECO:0007669"/>
    <property type="project" value="UniProtKB-EC"/>
</dbReference>
<dbReference type="AlphaFoldDB" id="A0A429ZFM3"/>
<feature type="domain" description="Prephenate dehydratase" evidence="10">
    <location>
        <begin position="2"/>
        <end position="182"/>
    </location>
</feature>
<evidence type="ECO:0000256" key="2">
    <source>
        <dbReference type="ARBA" id="ARBA00013147"/>
    </source>
</evidence>
<sequence>MKIGYLGPKGSFTSIASQRLAPTAEHLAYPTIISCLAGLEQDEVTQVVVPIENTIEGTVNGTIDYLFQSQGLGIKEEVVMPILQQLFINQEQNYELNQIKVVYSHPQALAQSQQFLHSQLPQAELKTVDSTALAAEIVGSKEPLFSAAIGHRDCQNEFKVKILAEDIQDLRYNKTSFWVIEKTSAKPEINLAQTKQSICVVMPNNLPGALQKVLTAFSWRDINLSKIQSRPLKTVLGEYFFVIEIVRTPNNHSLIANSLAEIRLLGGIVKDLGSYTSQEVR</sequence>
<dbReference type="SUPFAM" id="SSF55021">
    <property type="entry name" value="ACT-like"/>
    <property type="match status" value="1"/>
</dbReference>
<dbReference type="GeneID" id="98569237"/>
<dbReference type="GO" id="GO:0009094">
    <property type="term" value="P:L-phenylalanine biosynthetic process"/>
    <property type="evidence" value="ECO:0007669"/>
    <property type="project" value="UniProtKB-UniPathway"/>
</dbReference>
<proteinExistence type="predicted"/>
<dbReference type="InterPro" id="IPR001086">
    <property type="entry name" value="Preph_deHydtase"/>
</dbReference>
<dbReference type="InterPro" id="IPR045865">
    <property type="entry name" value="ACT-like_dom_sf"/>
</dbReference>
<dbReference type="EC" id="4.2.1.51" evidence="2"/>
<keyword evidence="7" id="KW-0456">Lyase</keyword>
<dbReference type="InterPro" id="IPR008242">
    <property type="entry name" value="Chor_mutase/pphenate_deHydtase"/>
</dbReference>